<organism evidence="1 2">
    <name type="scientific">Desulfomicrobium norvegicum (strain DSM 1741 / NCIMB 8310)</name>
    <name type="common">Desulfovibrio baculatus (strain Norway 4)</name>
    <name type="synonym">Desulfovibrio desulfuricans (strain Norway 4)</name>
    <dbReference type="NCBI Taxonomy" id="52561"/>
    <lineage>
        <taxon>Bacteria</taxon>
        <taxon>Pseudomonadati</taxon>
        <taxon>Thermodesulfobacteriota</taxon>
        <taxon>Desulfovibrionia</taxon>
        <taxon>Desulfovibrionales</taxon>
        <taxon>Desulfomicrobiaceae</taxon>
        <taxon>Desulfomicrobium</taxon>
    </lineage>
</organism>
<protein>
    <submittedName>
        <fullName evidence="1">Uncharacterized protein</fullName>
    </submittedName>
</protein>
<keyword evidence="2" id="KW-1185">Reference proteome</keyword>
<evidence type="ECO:0000313" key="1">
    <source>
        <dbReference type="EMBL" id="SFL66953.1"/>
    </source>
</evidence>
<comment type="caution">
    <text evidence="1">The sequence shown here is derived from an EMBL/GenBank/DDBJ whole genome shotgun (WGS) entry which is preliminary data.</text>
</comment>
<evidence type="ECO:0000313" key="2">
    <source>
        <dbReference type="Proteomes" id="UP000199581"/>
    </source>
</evidence>
<gene>
    <name evidence="1" type="ORF">SAMN05421830_104288</name>
</gene>
<name>A0A8G2C2K4_DESNO</name>
<dbReference type="Proteomes" id="UP000199581">
    <property type="component" value="Unassembled WGS sequence"/>
</dbReference>
<dbReference type="EMBL" id="FOTO01000004">
    <property type="protein sequence ID" value="SFL66953.1"/>
    <property type="molecule type" value="Genomic_DNA"/>
</dbReference>
<dbReference type="AlphaFoldDB" id="A0A8G2C2K4"/>
<accession>A0A8G2C2K4</accession>
<sequence>MSEPSDTNGILEVLRCREIKYPGQRNMPKAKIKST</sequence>
<proteinExistence type="predicted"/>
<reference evidence="1 2" key="1">
    <citation type="submission" date="2016-10" db="EMBL/GenBank/DDBJ databases">
        <authorList>
            <person name="Varghese N."/>
            <person name="Submissions S."/>
        </authorList>
    </citation>
    <scope>NUCLEOTIDE SEQUENCE [LARGE SCALE GENOMIC DNA]</scope>
    <source>
        <strain evidence="1 2">DSM 1741</strain>
    </source>
</reference>